<dbReference type="EMBL" id="FOCL01000002">
    <property type="protein sequence ID" value="SEM96584.1"/>
    <property type="molecule type" value="Genomic_DNA"/>
</dbReference>
<evidence type="ECO:0000256" key="8">
    <source>
        <dbReference type="ARBA" id="ARBA00023170"/>
    </source>
</evidence>
<keyword evidence="15" id="KW-1185">Reference proteome</keyword>
<dbReference type="Gene3D" id="2.40.170.20">
    <property type="entry name" value="TonB-dependent receptor, beta-barrel domain"/>
    <property type="match status" value="1"/>
</dbReference>
<accession>A0A1H8CQ54</accession>
<evidence type="ECO:0000256" key="9">
    <source>
        <dbReference type="ARBA" id="ARBA00023237"/>
    </source>
</evidence>
<evidence type="ECO:0000256" key="10">
    <source>
        <dbReference type="PROSITE-ProRule" id="PRU01360"/>
    </source>
</evidence>
<dbReference type="InterPro" id="IPR039426">
    <property type="entry name" value="TonB-dep_rcpt-like"/>
</dbReference>
<dbReference type="Proteomes" id="UP000198942">
    <property type="component" value="Unassembled WGS sequence"/>
</dbReference>
<dbReference type="Pfam" id="PF07715">
    <property type="entry name" value="Plug"/>
    <property type="match status" value="1"/>
</dbReference>
<evidence type="ECO:0000313" key="14">
    <source>
        <dbReference type="EMBL" id="SEM96584.1"/>
    </source>
</evidence>
<evidence type="ECO:0000256" key="1">
    <source>
        <dbReference type="ARBA" id="ARBA00004571"/>
    </source>
</evidence>
<dbReference type="InterPro" id="IPR037066">
    <property type="entry name" value="Plug_dom_sf"/>
</dbReference>
<sequence length="888" mass="98708">MKIPILPSSIYFIKHNVIFTFHFKGRNLKNHMNKKLLLILSLSGTCLAAKAQDTLRKTQADTTAIKKKQLQEVVVSASRISESILRSPVSIEKIRASAFKLSAAPSFFDALENVKGVQLVTPSLGFRIINTRGFANTTNVRFTQLVDGVDNQAPHLGAPIGNALGPSDLDIESVEIIPGTASALYGLNAINGLANFITKDPFTSPGITIQQKTGINHVGDKETGVKGFSETSFRIAQVLSPKFAFKLNGTYTTGYDWIADNTTDQNAAANAKLGIPGGPQNPAYDPINGYGNESSDRKTITLGGKQYSVARTGYAEKDLTSYGLHNVKLDAALAYKFNANTQLTYTFRFGDLDNIYQRANRFRLKGYTLQQHALELKNDIFQVRTYLTIENTGKSYNLRSAGENIDRNFKSDNDWYADFTKGFNNATSAGANVQQALNQARQFADAGRYQPGTPAFNATLNKLADINNWDVGSALRVKDDLFHIEGQADISKAISKDFIKQTGLDLLAGFDHRTYIIHPDGNYFINYVPGKEFSNLDYSKTGGFIQASKELWDNKLKLSATLRGDRNDYFDLKLNPRFTLVFSPVVEHNIRVSFQSGYRFPSIFEAFSNVNSGGVKRIGGLRVVSNGIFENSYLRTSIDAFQTAVKNDFNQGISTNAAIEKEKGLLKKSPYTYLQPEHINSFEAGYKALFFEGRLSADADFYYNKYDHFIAQVEINVPNTQKADSIPYYLNDKTKQARYRVWTNSQSKVTNIGGSIGLTYHLPANLQLSGNASYAKLQRTTNEDALEDGFNTPQWITNFSFGGNHVAGNLGFNVTYKWQSGYYWQSFLVNGNVDHYGTIDAQVNYDFLKTKLNVKLGASNLTNKYYNSFLGGPSIGGFYYTTLTYTIK</sequence>
<gene>
    <name evidence="14" type="ORF">SAMN05192574_10218</name>
</gene>
<dbReference type="InterPro" id="IPR036942">
    <property type="entry name" value="Beta-barrel_TonB_sf"/>
</dbReference>
<keyword evidence="7 10" id="KW-0472">Membrane</keyword>
<evidence type="ECO:0000256" key="3">
    <source>
        <dbReference type="ARBA" id="ARBA00022452"/>
    </source>
</evidence>
<dbReference type="PROSITE" id="PS52016">
    <property type="entry name" value="TONB_DEPENDENT_REC_3"/>
    <property type="match status" value="1"/>
</dbReference>
<proteinExistence type="inferred from homology"/>
<feature type="domain" description="TonB-dependent receptor-like beta-barrel" evidence="12">
    <location>
        <begin position="401"/>
        <end position="861"/>
    </location>
</feature>
<organism evidence="14 15">
    <name type="scientific">Mucilaginibacter gossypiicola</name>
    <dbReference type="NCBI Taxonomy" id="551995"/>
    <lineage>
        <taxon>Bacteria</taxon>
        <taxon>Pseudomonadati</taxon>
        <taxon>Bacteroidota</taxon>
        <taxon>Sphingobacteriia</taxon>
        <taxon>Sphingobacteriales</taxon>
        <taxon>Sphingobacteriaceae</taxon>
        <taxon>Mucilaginibacter</taxon>
    </lineage>
</organism>
<keyword evidence="6 11" id="KW-0798">TonB box</keyword>
<keyword evidence="2 10" id="KW-0813">Transport</keyword>
<dbReference type="InterPro" id="IPR000531">
    <property type="entry name" value="Beta-barrel_TonB"/>
</dbReference>
<evidence type="ECO:0000256" key="5">
    <source>
        <dbReference type="ARBA" id="ARBA00022729"/>
    </source>
</evidence>
<dbReference type="GO" id="GO:0009279">
    <property type="term" value="C:cell outer membrane"/>
    <property type="evidence" value="ECO:0007669"/>
    <property type="project" value="UniProtKB-SubCell"/>
</dbReference>
<keyword evidence="4 10" id="KW-0812">Transmembrane</keyword>
<keyword evidence="5" id="KW-0732">Signal</keyword>
<dbReference type="AlphaFoldDB" id="A0A1H8CQ54"/>
<evidence type="ECO:0000256" key="7">
    <source>
        <dbReference type="ARBA" id="ARBA00023136"/>
    </source>
</evidence>
<reference evidence="15" key="1">
    <citation type="submission" date="2016-10" db="EMBL/GenBank/DDBJ databases">
        <authorList>
            <person name="Varghese N."/>
            <person name="Submissions S."/>
        </authorList>
    </citation>
    <scope>NUCLEOTIDE SEQUENCE [LARGE SCALE GENOMIC DNA]</scope>
    <source>
        <strain evidence="15">Gh-48</strain>
    </source>
</reference>
<evidence type="ECO:0000256" key="11">
    <source>
        <dbReference type="RuleBase" id="RU003357"/>
    </source>
</evidence>
<protein>
    <submittedName>
        <fullName evidence="14">Iron complex outermembrane recepter protein</fullName>
    </submittedName>
</protein>
<comment type="subcellular location">
    <subcellularLocation>
        <location evidence="1 10">Cell outer membrane</location>
        <topology evidence="1 10">Multi-pass membrane protein</topology>
    </subcellularLocation>
</comment>
<feature type="domain" description="TonB-dependent receptor plug" evidence="13">
    <location>
        <begin position="86"/>
        <end position="192"/>
    </location>
</feature>
<evidence type="ECO:0000256" key="4">
    <source>
        <dbReference type="ARBA" id="ARBA00022692"/>
    </source>
</evidence>
<comment type="similarity">
    <text evidence="10 11">Belongs to the TonB-dependent receptor family.</text>
</comment>
<dbReference type="Gene3D" id="2.170.130.10">
    <property type="entry name" value="TonB-dependent receptor, plug domain"/>
    <property type="match status" value="1"/>
</dbReference>
<keyword evidence="3 10" id="KW-1134">Transmembrane beta strand</keyword>
<dbReference type="GO" id="GO:0044718">
    <property type="term" value="P:siderophore transmembrane transport"/>
    <property type="evidence" value="ECO:0007669"/>
    <property type="project" value="TreeGrafter"/>
</dbReference>
<name>A0A1H8CQ54_9SPHI</name>
<keyword evidence="9 10" id="KW-0998">Cell outer membrane</keyword>
<dbReference type="SUPFAM" id="SSF56935">
    <property type="entry name" value="Porins"/>
    <property type="match status" value="1"/>
</dbReference>
<dbReference type="Pfam" id="PF00593">
    <property type="entry name" value="TonB_dep_Rec_b-barrel"/>
    <property type="match status" value="1"/>
</dbReference>
<dbReference type="PANTHER" id="PTHR30069">
    <property type="entry name" value="TONB-DEPENDENT OUTER MEMBRANE RECEPTOR"/>
    <property type="match status" value="1"/>
</dbReference>
<evidence type="ECO:0000259" key="12">
    <source>
        <dbReference type="Pfam" id="PF00593"/>
    </source>
</evidence>
<keyword evidence="8" id="KW-0675">Receptor</keyword>
<evidence type="ECO:0000259" key="13">
    <source>
        <dbReference type="Pfam" id="PF07715"/>
    </source>
</evidence>
<dbReference type="GO" id="GO:0015344">
    <property type="term" value="F:siderophore uptake transmembrane transporter activity"/>
    <property type="evidence" value="ECO:0007669"/>
    <property type="project" value="TreeGrafter"/>
</dbReference>
<dbReference type="InterPro" id="IPR012910">
    <property type="entry name" value="Plug_dom"/>
</dbReference>
<dbReference type="STRING" id="551995.SAMN05192574_10218"/>
<evidence type="ECO:0000256" key="6">
    <source>
        <dbReference type="ARBA" id="ARBA00023077"/>
    </source>
</evidence>
<evidence type="ECO:0000256" key="2">
    <source>
        <dbReference type="ARBA" id="ARBA00022448"/>
    </source>
</evidence>
<dbReference type="PANTHER" id="PTHR30069:SF29">
    <property type="entry name" value="HEMOGLOBIN AND HEMOGLOBIN-HAPTOGLOBIN-BINDING PROTEIN 1-RELATED"/>
    <property type="match status" value="1"/>
</dbReference>
<evidence type="ECO:0000313" key="15">
    <source>
        <dbReference type="Proteomes" id="UP000198942"/>
    </source>
</evidence>